<dbReference type="Proteomes" id="UP000078046">
    <property type="component" value="Unassembled WGS sequence"/>
</dbReference>
<evidence type="ECO:0000259" key="17">
    <source>
        <dbReference type="PROSITE" id="PS51186"/>
    </source>
</evidence>
<dbReference type="GO" id="GO:0120518">
    <property type="term" value="F:protein N-terminal-methionine acetyltransferase activity"/>
    <property type="evidence" value="ECO:0007669"/>
    <property type="project" value="UniProtKB-EC"/>
</dbReference>
<comment type="caution">
    <text evidence="18">The sequence shown here is derived from an EMBL/GenBank/DDBJ whole genome shotgun (WGS) entry which is preliminary data.</text>
</comment>
<evidence type="ECO:0000256" key="1">
    <source>
        <dbReference type="ARBA" id="ARBA00022679"/>
    </source>
</evidence>
<comment type="subunit">
    <text evidence="4">Component of the N-terminal acetyltransferase B (NatB) complex which is composed of NAA20 and NAA25.</text>
</comment>
<dbReference type="EMBL" id="LWCA01001542">
    <property type="protein sequence ID" value="OAF64910.1"/>
    <property type="molecule type" value="Genomic_DNA"/>
</dbReference>
<evidence type="ECO:0000256" key="13">
    <source>
        <dbReference type="ARBA" id="ARBA00047385"/>
    </source>
</evidence>
<dbReference type="Pfam" id="PF00583">
    <property type="entry name" value="Acetyltransf_1"/>
    <property type="match status" value="1"/>
</dbReference>
<dbReference type="InterPro" id="IPR016181">
    <property type="entry name" value="Acyl_CoA_acyltransferase"/>
</dbReference>
<evidence type="ECO:0000256" key="4">
    <source>
        <dbReference type="ARBA" id="ARBA00038748"/>
    </source>
</evidence>
<evidence type="ECO:0000313" key="18">
    <source>
        <dbReference type="EMBL" id="OAF64910.1"/>
    </source>
</evidence>
<gene>
    <name evidence="18" type="ORF">A3Q56_07347</name>
</gene>
<protein>
    <recommendedName>
        <fullName evidence="6">N-alpha-acetyltransferase 20</fullName>
        <ecNumber evidence="5">2.3.1.254</ecNumber>
    </recommendedName>
    <alternativeName>
        <fullName evidence="10">Methionine N-acetyltransferase</fullName>
    </alternativeName>
    <alternativeName>
        <fullName evidence="7">N-acetyltransferase 5</fullName>
    </alternativeName>
    <alternativeName>
        <fullName evidence="11">N-terminal acetyltransferase B complex catalytic subunit NAA20</fullName>
    </alternativeName>
    <alternativeName>
        <fullName evidence="9">N-terminal acetyltransferase B complex catalytic subunit NAT5</fullName>
    </alternativeName>
    <alternativeName>
        <fullName evidence="8">NatB catalytic subunit</fullName>
    </alternativeName>
</protein>
<evidence type="ECO:0000256" key="10">
    <source>
        <dbReference type="ARBA" id="ARBA00042723"/>
    </source>
</evidence>
<organism evidence="18 19">
    <name type="scientific">Intoshia linei</name>
    <dbReference type="NCBI Taxonomy" id="1819745"/>
    <lineage>
        <taxon>Eukaryota</taxon>
        <taxon>Metazoa</taxon>
        <taxon>Spiralia</taxon>
        <taxon>Lophotrochozoa</taxon>
        <taxon>Mesozoa</taxon>
        <taxon>Orthonectida</taxon>
        <taxon>Rhopaluridae</taxon>
        <taxon>Intoshia</taxon>
    </lineage>
</organism>
<keyword evidence="1" id="KW-0808">Transferase</keyword>
<evidence type="ECO:0000256" key="5">
    <source>
        <dbReference type="ARBA" id="ARBA00039120"/>
    </source>
</evidence>
<comment type="catalytic activity">
    <reaction evidence="16">
        <text>N-terminal L-methionyl-L-glutamyl-[protein] + acetyl-CoA = N-terminal N(alpha)-acetyl-L-methionyl-L-glutamyl-[protein] + CoA + H(+)</text>
        <dbReference type="Rhea" id="RHEA:50488"/>
        <dbReference type="Rhea" id="RHEA-COMP:12696"/>
        <dbReference type="Rhea" id="RHEA-COMP:12697"/>
        <dbReference type="ChEBI" id="CHEBI:15378"/>
        <dbReference type="ChEBI" id="CHEBI:57287"/>
        <dbReference type="ChEBI" id="CHEBI:57288"/>
        <dbReference type="ChEBI" id="CHEBI:133359"/>
        <dbReference type="ChEBI" id="CHEBI:133360"/>
        <dbReference type="EC" id="2.3.1.254"/>
    </reaction>
</comment>
<evidence type="ECO:0000256" key="16">
    <source>
        <dbReference type="ARBA" id="ARBA00048890"/>
    </source>
</evidence>
<dbReference type="Gene3D" id="3.40.630.30">
    <property type="match status" value="1"/>
</dbReference>
<keyword evidence="19" id="KW-1185">Reference proteome</keyword>
<dbReference type="AlphaFoldDB" id="A0A177ASW6"/>
<dbReference type="PANTHER" id="PTHR45910:SF1">
    <property type="entry name" value="N-ALPHA-ACETYLTRANSFERASE 20"/>
    <property type="match status" value="1"/>
</dbReference>
<comment type="catalytic activity">
    <reaction evidence="14">
        <text>N-terminal L-methionyl-L-asparaginyl-[protein] + acetyl-CoA = N-terminal N(alpha)-acetyl-L-methionyl-L-asparaginyl-[protein] + CoA + H(+)</text>
        <dbReference type="Rhea" id="RHEA:50484"/>
        <dbReference type="Rhea" id="RHEA-COMP:12694"/>
        <dbReference type="Rhea" id="RHEA-COMP:12695"/>
        <dbReference type="ChEBI" id="CHEBI:15378"/>
        <dbReference type="ChEBI" id="CHEBI:57287"/>
        <dbReference type="ChEBI" id="CHEBI:57288"/>
        <dbReference type="ChEBI" id="CHEBI:133356"/>
        <dbReference type="ChEBI" id="CHEBI:133358"/>
        <dbReference type="EC" id="2.3.1.254"/>
    </reaction>
</comment>
<comment type="similarity">
    <text evidence="3">Belongs to the acetyltransferase family. ARD1 subfamily.</text>
</comment>
<accession>A0A177ASW6</accession>
<sequence length="104" mass="12381">MNEQSLLFHLNTTFFFEYLLFRNVAISVRLEYRNIGIAKRLINNFEQISRKSDCKYVDLFVRVSNTIAIKVYEKLGYTVNKILKGYYDDENKEDALELRKVISE</sequence>
<evidence type="ECO:0000256" key="9">
    <source>
        <dbReference type="ARBA" id="ARBA00042702"/>
    </source>
</evidence>
<evidence type="ECO:0000256" key="8">
    <source>
        <dbReference type="ARBA" id="ARBA00042295"/>
    </source>
</evidence>
<comment type="catalytic activity">
    <reaction evidence="15">
        <text>N-terminal L-methionyl-L-glutaminyl-[protein] + acetyl-CoA = N-terminal N(alpha)-acetyl-L-methionyl-L-glutaminyl-[protein] + CoA + H(+)</text>
        <dbReference type="Rhea" id="RHEA:50492"/>
        <dbReference type="Rhea" id="RHEA-COMP:12698"/>
        <dbReference type="Rhea" id="RHEA-COMP:12699"/>
        <dbReference type="ChEBI" id="CHEBI:15378"/>
        <dbReference type="ChEBI" id="CHEBI:57287"/>
        <dbReference type="ChEBI" id="CHEBI:57288"/>
        <dbReference type="ChEBI" id="CHEBI:133361"/>
        <dbReference type="ChEBI" id="CHEBI:133362"/>
        <dbReference type="EC" id="2.3.1.254"/>
    </reaction>
</comment>
<comment type="catalytic activity">
    <reaction evidence="13">
        <text>N-terminal L-methionyl-L-aspartyl-[protein] + acetyl-CoA = N-terminal N(alpha)-acetyl-L-methionyl-L-aspartyl-[protein] + CoA + H(+)</text>
        <dbReference type="Rhea" id="RHEA:50480"/>
        <dbReference type="Rhea" id="RHEA-COMP:12692"/>
        <dbReference type="Rhea" id="RHEA-COMP:12693"/>
        <dbReference type="ChEBI" id="CHEBI:15378"/>
        <dbReference type="ChEBI" id="CHEBI:57287"/>
        <dbReference type="ChEBI" id="CHEBI:57288"/>
        <dbReference type="ChEBI" id="CHEBI:133045"/>
        <dbReference type="ChEBI" id="CHEBI:133063"/>
        <dbReference type="EC" id="2.3.1.254"/>
    </reaction>
</comment>
<evidence type="ECO:0000256" key="2">
    <source>
        <dbReference type="ARBA" id="ARBA00023315"/>
    </source>
</evidence>
<evidence type="ECO:0000256" key="15">
    <source>
        <dbReference type="ARBA" id="ARBA00048177"/>
    </source>
</evidence>
<evidence type="ECO:0000256" key="3">
    <source>
        <dbReference type="ARBA" id="ARBA00025786"/>
    </source>
</evidence>
<proteinExistence type="inferred from homology"/>
<comment type="function">
    <text evidence="12">Catalytic subunit of the NatB complex which catalyzes acetylation of the N-terminal methionine residues of peptides beginning with Met-Asp, Met-Glu, Met-Asn and Met-Gln. Proteins with cell cycle functions are overrepresented in the pool of NatB substrates. Required for maintaining the structure and function of actomyosin fibers and for proper cellular migration.</text>
</comment>
<feature type="domain" description="N-acetyltransferase" evidence="17">
    <location>
        <begin position="1"/>
        <end position="103"/>
    </location>
</feature>
<evidence type="ECO:0000256" key="12">
    <source>
        <dbReference type="ARBA" id="ARBA00046112"/>
    </source>
</evidence>
<dbReference type="PANTHER" id="PTHR45910">
    <property type="entry name" value="N-ALPHA-ACETYLTRANSFERASE 20"/>
    <property type="match status" value="1"/>
</dbReference>
<dbReference type="InterPro" id="IPR000182">
    <property type="entry name" value="GNAT_dom"/>
</dbReference>
<dbReference type="SUPFAM" id="SSF55729">
    <property type="entry name" value="Acyl-CoA N-acyltransferases (Nat)"/>
    <property type="match status" value="1"/>
</dbReference>
<name>A0A177ASW6_9BILA</name>
<evidence type="ECO:0000256" key="14">
    <source>
        <dbReference type="ARBA" id="ARBA00047402"/>
    </source>
</evidence>
<evidence type="ECO:0000256" key="7">
    <source>
        <dbReference type="ARBA" id="ARBA00041220"/>
    </source>
</evidence>
<dbReference type="GO" id="GO:0031416">
    <property type="term" value="C:NatB complex"/>
    <property type="evidence" value="ECO:0007669"/>
    <property type="project" value="TreeGrafter"/>
</dbReference>
<evidence type="ECO:0000256" key="11">
    <source>
        <dbReference type="ARBA" id="ARBA00042743"/>
    </source>
</evidence>
<dbReference type="InterPro" id="IPR051646">
    <property type="entry name" value="NatB_acetyltransferase_subunit"/>
</dbReference>
<dbReference type="OrthoDB" id="10264728at2759"/>
<evidence type="ECO:0000313" key="19">
    <source>
        <dbReference type="Proteomes" id="UP000078046"/>
    </source>
</evidence>
<dbReference type="PROSITE" id="PS51186">
    <property type="entry name" value="GNAT"/>
    <property type="match status" value="1"/>
</dbReference>
<dbReference type="EC" id="2.3.1.254" evidence="5"/>
<evidence type="ECO:0000256" key="6">
    <source>
        <dbReference type="ARBA" id="ARBA00039529"/>
    </source>
</evidence>
<keyword evidence="2" id="KW-0012">Acyltransferase</keyword>
<reference evidence="18 19" key="1">
    <citation type="submission" date="2016-04" db="EMBL/GenBank/DDBJ databases">
        <title>The genome of Intoshia linei affirms orthonectids as highly simplified spiralians.</title>
        <authorList>
            <person name="Mikhailov K.V."/>
            <person name="Slusarev G.S."/>
            <person name="Nikitin M.A."/>
            <person name="Logacheva M.D."/>
            <person name="Penin A."/>
            <person name="Aleoshin V."/>
            <person name="Panchin Y.V."/>
        </authorList>
    </citation>
    <scope>NUCLEOTIDE SEQUENCE [LARGE SCALE GENOMIC DNA]</scope>
    <source>
        <strain evidence="18">Intl2013</strain>
        <tissue evidence="18">Whole animal</tissue>
    </source>
</reference>